<gene>
    <name evidence="11" type="ORF">HMPREF1541_03331</name>
</gene>
<dbReference type="InterPro" id="IPR005467">
    <property type="entry name" value="His_kinase_dom"/>
</dbReference>
<dbReference type="CDD" id="cd16922">
    <property type="entry name" value="HATPase_EvgS-ArcB-TorS-like"/>
    <property type="match status" value="1"/>
</dbReference>
<feature type="compositionally biased region" description="Polar residues" evidence="7">
    <location>
        <begin position="40"/>
        <end position="50"/>
    </location>
</feature>
<feature type="region of interest" description="Disordered" evidence="7">
    <location>
        <begin position="1389"/>
        <end position="1426"/>
    </location>
</feature>
<dbReference type="InterPro" id="IPR001789">
    <property type="entry name" value="Sig_transdc_resp-reg_receiver"/>
</dbReference>
<dbReference type="GO" id="GO:0000155">
    <property type="term" value="F:phosphorelay sensor kinase activity"/>
    <property type="evidence" value="ECO:0007669"/>
    <property type="project" value="InterPro"/>
</dbReference>
<dbReference type="PROSITE" id="PS50110">
    <property type="entry name" value="RESPONSE_REGULATORY"/>
    <property type="match status" value="1"/>
</dbReference>
<dbReference type="PANTHER" id="PTHR43047">
    <property type="entry name" value="TWO-COMPONENT HISTIDINE PROTEIN KINASE"/>
    <property type="match status" value="1"/>
</dbReference>
<dbReference type="SUPFAM" id="SSF47384">
    <property type="entry name" value="Homodimeric domain of signal transducing histidine kinase"/>
    <property type="match status" value="1"/>
</dbReference>
<dbReference type="InterPro" id="IPR000700">
    <property type="entry name" value="PAS-assoc_C"/>
</dbReference>
<sequence length="1860" mass="203417">MNPARSPRPGRPPSRAQSYKANDDNNHVNAAGASKENKTISEPSASSLGQAHTGAVVHDAASLEAMRIKMASALEKKQQLMATAHVNNASNKARERGGTEQSPAVSQADLSSGDESVVSGTMSTDSARTIRPSANVTPGSIRTPSYPFPRMQMKLSRGFSHRSGPMHKPFTLLSPTNEPVDNISAFAMHPDTRSSADTDTPTGRTSNINQMYKDTTYQMPDLSEIILALNAEPGLDMWWANVCEILSEIYGADRASLALPGDITDLENVPWGQKATFNLAGSDASGMSALDSLGTSEMDFRTAHGGREDTSSDLASLSARRPALQSRHSIAGPLPDIASRARHRPAGPLRSNSSMDPQTGEQQPSATAATATTTTAAPRLTRQAPTPRTQSTLDVPSSAPTDLASGEDRARCLVFRALQPLEQEIDPLLVRTGVSPLFGKLTPVVLTRTYSEDASAPSRSQPSDPVRSPESATDLKGKRRPGERSERLSSMRFVDEYEQPEPSPWSQSPSPSPAARPDPAESPFFTQSTSVDETAFTNDPPPYDYSAEANQSLSAIGGDGARTLVHIPLIQPSRGPMPSTLRFPIAVLSFLSPMNPYPMTLRYSLAYLLPHLACSFSLAQQYSNLQDRARGGIAQRHEASFGLGGTFSDEGSELELVAELSGQLTQDKEKIPVSLPSGEPSPQMERSRLRESPASSIVSTPLHEHTGFSAGLPPTPGRSGAEIVEGYFSAKRAKGGKAATPSGRKSLEAEAFHEKPGSGSRALSRREAPPPKGHAETSAPVSPRPGSQTSESEFGDVSGALDRYEHGLRKSSLHRSSMSREEGEKPLPDLISTLMLNAVPLQLFLAKPGSGDLVWTNRKFDAFRSQGEGRVRDPWKNVHPDDRGGLMKLWADALKSGSQFTHYIRVKRFNSDSDFRWFVFRASTLLSNTGRLLYWIGSFLDVHEQYMKNLEASERESSMARDAKIRAMADAIPQVLFEATEGEGIVAVNQQWHTFSGQNLEDARGLGFARHVHRDDLHKCGILSPSDAAAISRTPTESDSGSSGSSNKTIGQLPVKKNLFSPDLTSLDRMIKQGSVTEERDENGRVSYLTEIRLRSKGGEYRWFLVRLVRVDPALLSSGRASWYGTCTDIEIRKALERELNQANEKVHSEMESKTKFFANMSHEIRTPLNGILGSMPWLTESPLDIDQRRTLDTIQNSANNLRELVDNILDVTKVEAGKMTLLPKFFHVRTLCEEVIDTVSSRAIERNLELNYSLDANVPMNVKGDPFRVRQVLLNLLGNSVKFTEQGEVHMACTLREDKEVSATGLQTALLNFEVVDTGRGFNVNDFQRLFKQFGQIGMGSNHDAGSGLGLFLSKQLVEMHGGELSVRSQAGEGSTFSFYIRVELPAPGEEATSPQPTNRARHRQSSSMSSRSQSDTKTSTMVAGKIPVAPSAVIQTPGLSRYITSPETQSPDVVPPNVVSPNMISPPITSSTSAQTSFRSDSVSHGATLSPASSLVPTPESQRGKDSVSKDVPYRLNSTDRQLMSEQALAMHPSLRRTRSDNDAAIMADQAHPATYSIVVICPAEHARAAIRQHIEHVVPLQIPTNVTTIADVGQFLELFNGPTSPTFTHIVLDIPASSDIMLFMRQLSMQPTPPALVIITDHYQKRDIQEDFAALTASNRKAYLIHKPVKPSVFAMIFDPAQLRNLSKDRAREIAQTSTDNFRNTALSVKEAIGNKGHRVLLVEDSDVNRKVIWKYLQKVALENDEARDGQQCVDAVLSHPPNYYSLIICDIQMPNKNGYEACMEIRQWERERSLKPVPIMALTANAMPEERQAAAAAGFSDYMTKPVEYGLLGTMMVRLLAEGMEHVYLRDRPLEI</sequence>
<evidence type="ECO:0000259" key="10">
    <source>
        <dbReference type="PROSITE" id="PS50113"/>
    </source>
</evidence>
<dbReference type="Pfam" id="PF00512">
    <property type="entry name" value="HisKA"/>
    <property type="match status" value="1"/>
</dbReference>
<evidence type="ECO:0000256" key="7">
    <source>
        <dbReference type="SAM" id="MobiDB-lite"/>
    </source>
</evidence>
<dbReference type="PANTHER" id="PTHR43047:SF74">
    <property type="entry name" value="HISTIDINE KINASE-RELATED"/>
    <property type="match status" value="1"/>
</dbReference>
<dbReference type="GO" id="GO:0009927">
    <property type="term" value="F:histidine phosphotransfer kinase activity"/>
    <property type="evidence" value="ECO:0007669"/>
    <property type="project" value="TreeGrafter"/>
</dbReference>
<dbReference type="InParanoid" id="W2RY34"/>
<dbReference type="VEuPathDB" id="FungiDB:HMPREF1541_03331"/>
<feature type="compositionally biased region" description="Basic and acidic residues" evidence="7">
    <location>
        <begin position="745"/>
        <end position="756"/>
    </location>
</feature>
<feature type="compositionally biased region" description="Polar residues" evidence="7">
    <location>
        <begin position="1470"/>
        <end position="1503"/>
    </location>
</feature>
<feature type="domain" description="PAC" evidence="10">
    <location>
        <begin position="1088"/>
        <end position="1142"/>
    </location>
</feature>
<accession>W2RY34</accession>
<dbReference type="HOGENOM" id="CLU_000263_0_0_1"/>
<feature type="modified residue" description="4-aspartylphosphate" evidence="6">
    <location>
        <position position="1774"/>
    </location>
</feature>
<dbReference type="InterPro" id="IPR035965">
    <property type="entry name" value="PAS-like_dom_sf"/>
</dbReference>
<proteinExistence type="predicted"/>
<dbReference type="FunFam" id="3.30.565.10:FF:000010">
    <property type="entry name" value="Sensor histidine kinase RcsC"/>
    <property type="match status" value="1"/>
</dbReference>
<feature type="region of interest" description="Disordered" evidence="7">
    <location>
        <begin position="1030"/>
        <end position="1052"/>
    </location>
</feature>
<dbReference type="SMART" id="SM00387">
    <property type="entry name" value="HATPase_c"/>
    <property type="match status" value="1"/>
</dbReference>
<feature type="region of interest" description="Disordered" evidence="7">
    <location>
        <begin position="300"/>
        <end position="405"/>
    </location>
</feature>
<feature type="compositionally biased region" description="Polar residues" evidence="7">
    <location>
        <begin position="350"/>
        <end position="361"/>
    </location>
</feature>
<feature type="region of interest" description="Disordered" evidence="7">
    <location>
        <begin position="450"/>
        <end position="547"/>
    </location>
</feature>
<dbReference type="InterPro" id="IPR036890">
    <property type="entry name" value="HATPase_C_sf"/>
</dbReference>
<dbReference type="Gene3D" id="3.30.565.10">
    <property type="entry name" value="Histidine kinase-like ATPase, C-terminal domain"/>
    <property type="match status" value="1"/>
</dbReference>
<dbReference type="CDD" id="cd00130">
    <property type="entry name" value="PAS"/>
    <property type="match status" value="1"/>
</dbReference>
<evidence type="ECO:0000256" key="6">
    <source>
        <dbReference type="PROSITE-ProRule" id="PRU00169"/>
    </source>
</evidence>
<dbReference type="Gene3D" id="1.10.287.130">
    <property type="match status" value="1"/>
</dbReference>
<dbReference type="CDD" id="cd00082">
    <property type="entry name" value="HisKA"/>
    <property type="match status" value="1"/>
</dbReference>
<dbReference type="InterPro" id="IPR004358">
    <property type="entry name" value="Sig_transdc_His_kin-like_C"/>
</dbReference>
<dbReference type="SUPFAM" id="SSF55785">
    <property type="entry name" value="PYP-like sensor domain (PAS domain)"/>
    <property type="match status" value="2"/>
</dbReference>
<dbReference type="Proteomes" id="UP000030752">
    <property type="component" value="Unassembled WGS sequence"/>
</dbReference>
<dbReference type="PRINTS" id="PR00344">
    <property type="entry name" value="BCTRLSENSOR"/>
</dbReference>
<feature type="compositionally biased region" description="Basic and acidic residues" evidence="7">
    <location>
        <begin position="764"/>
        <end position="775"/>
    </location>
</feature>
<protein>
    <recommendedName>
        <fullName evidence="2">histidine kinase</fullName>
        <ecNumber evidence="2">2.7.13.3</ecNumber>
    </recommendedName>
</protein>
<evidence type="ECO:0000259" key="8">
    <source>
        <dbReference type="PROSITE" id="PS50109"/>
    </source>
</evidence>
<dbReference type="GeneID" id="19970670"/>
<evidence type="ECO:0000256" key="2">
    <source>
        <dbReference type="ARBA" id="ARBA00012438"/>
    </source>
</evidence>
<comment type="catalytic activity">
    <reaction evidence="1">
        <text>ATP + protein L-histidine = ADP + protein N-phospho-L-histidine.</text>
        <dbReference type="EC" id="2.7.13.3"/>
    </reaction>
</comment>
<dbReference type="SMART" id="SM00388">
    <property type="entry name" value="HisKA"/>
    <property type="match status" value="1"/>
</dbReference>
<feature type="region of interest" description="Disordered" evidence="7">
    <location>
        <begin position="1465"/>
        <end position="1514"/>
    </location>
</feature>
<dbReference type="EC" id="2.7.13.3" evidence="2"/>
<dbReference type="SMART" id="SM00448">
    <property type="entry name" value="REC"/>
    <property type="match status" value="1"/>
</dbReference>
<evidence type="ECO:0000313" key="12">
    <source>
        <dbReference type="Proteomes" id="UP000030752"/>
    </source>
</evidence>
<dbReference type="SUPFAM" id="SSF55874">
    <property type="entry name" value="ATPase domain of HSP90 chaperone/DNA topoisomerase II/histidine kinase"/>
    <property type="match status" value="1"/>
</dbReference>
<evidence type="ECO:0000256" key="5">
    <source>
        <dbReference type="ARBA" id="ARBA00022777"/>
    </source>
</evidence>
<keyword evidence="4" id="KW-0808">Transferase</keyword>
<dbReference type="InterPro" id="IPR011006">
    <property type="entry name" value="CheY-like_superfamily"/>
</dbReference>
<dbReference type="RefSeq" id="XP_008715905.1">
    <property type="nucleotide sequence ID" value="XM_008717683.1"/>
</dbReference>
<dbReference type="PROSITE" id="PS50113">
    <property type="entry name" value="PAC"/>
    <property type="match status" value="1"/>
</dbReference>
<feature type="domain" description="Histidine kinase" evidence="8">
    <location>
        <begin position="1160"/>
        <end position="1386"/>
    </location>
</feature>
<feature type="region of interest" description="Disordered" evidence="7">
    <location>
        <begin position="665"/>
        <end position="794"/>
    </location>
</feature>
<feature type="compositionally biased region" description="Polar residues" evidence="7">
    <location>
        <begin position="99"/>
        <end position="143"/>
    </location>
</feature>
<organism evidence="11 12">
    <name type="scientific">Cyphellophora europaea (strain CBS 101466)</name>
    <name type="common">Phialophora europaea</name>
    <dbReference type="NCBI Taxonomy" id="1220924"/>
    <lineage>
        <taxon>Eukaryota</taxon>
        <taxon>Fungi</taxon>
        <taxon>Dikarya</taxon>
        <taxon>Ascomycota</taxon>
        <taxon>Pezizomycotina</taxon>
        <taxon>Eurotiomycetes</taxon>
        <taxon>Chaetothyriomycetidae</taxon>
        <taxon>Chaetothyriales</taxon>
        <taxon>Cyphellophoraceae</taxon>
        <taxon>Cyphellophora</taxon>
    </lineage>
</organism>
<dbReference type="SUPFAM" id="SSF52172">
    <property type="entry name" value="CheY-like"/>
    <property type="match status" value="1"/>
</dbReference>
<keyword evidence="12" id="KW-1185">Reference proteome</keyword>
<dbReference type="Gene3D" id="3.40.50.2300">
    <property type="match status" value="1"/>
</dbReference>
<dbReference type="GO" id="GO:0005886">
    <property type="term" value="C:plasma membrane"/>
    <property type="evidence" value="ECO:0007669"/>
    <property type="project" value="TreeGrafter"/>
</dbReference>
<dbReference type="InterPro" id="IPR003594">
    <property type="entry name" value="HATPase_dom"/>
</dbReference>
<feature type="compositionally biased region" description="Basic and acidic residues" evidence="7">
    <location>
        <begin position="473"/>
        <end position="495"/>
    </location>
</feature>
<evidence type="ECO:0000256" key="1">
    <source>
        <dbReference type="ARBA" id="ARBA00000085"/>
    </source>
</evidence>
<keyword evidence="3 6" id="KW-0597">Phosphoprotein</keyword>
<feature type="compositionally biased region" description="Basic and acidic residues" evidence="7">
    <location>
        <begin position="300"/>
        <end position="310"/>
    </location>
</feature>
<feature type="compositionally biased region" description="Low complexity" evidence="7">
    <location>
        <begin position="362"/>
        <end position="390"/>
    </location>
</feature>
<dbReference type="eggNOG" id="KOG0519">
    <property type="taxonomic scope" value="Eukaryota"/>
</dbReference>
<dbReference type="Pfam" id="PF00072">
    <property type="entry name" value="Response_reg"/>
    <property type="match status" value="1"/>
</dbReference>
<dbReference type="CDD" id="cd17546">
    <property type="entry name" value="REC_hyHK_CKI1_RcsC-like"/>
    <property type="match status" value="1"/>
</dbReference>
<dbReference type="Pfam" id="PF02518">
    <property type="entry name" value="HATPase_c"/>
    <property type="match status" value="1"/>
</dbReference>
<name>W2RY34_CYPE1</name>
<evidence type="ECO:0000259" key="9">
    <source>
        <dbReference type="PROSITE" id="PS50110"/>
    </source>
</evidence>
<evidence type="ECO:0000256" key="3">
    <source>
        <dbReference type="ARBA" id="ARBA00022553"/>
    </source>
</evidence>
<feature type="region of interest" description="Disordered" evidence="7">
    <location>
        <begin position="90"/>
        <end position="147"/>
    </location>
</feature>
<dbReference type="InterPro" id="IPR036097">
    <property type="entry name" value="HisK_dim/P_sf"/>
</dbReference>
<feature type="compositionally biased region" description="Polar residues" evidence="7">
    <location>
        <begin position="524"/>
        <end position="537"/>
    </location>
</feature>
<evidence type="ECO:0000313" key="11">
    <source>
        <dbReference type="EMBL" id="ETN41396.1"/>
    </source>
</evidence>
<feature type="region of interest" description="Disordered" evidence="7">
    <location>
        <begin position="1"/>
        <end position="53"/>
    </location>
</feature>
<dbReference type="PROSITE" id="PS50109">
    <property type="entry name" value="HIS_KIN"/>
    <property type="match status" value="1"/>
</dbReference>
<feature type="compositionally biased region" description="Basic and acidic residues" evidence="7">
    <location>
        <begin position="1504"/>
        <end position="1514"/>
    </location>
</feature>
<dbReference type="InterPro" id="IPR003661">
    <property type="entry name" value="HisK_dim/P_dom"/>
</dbReference>
<feature type="compositionally biased region" description="Polar residues" evidence="7">
    <location>
        <begin position="391"/>
        <end position="400"/>
    </location>
</feature>
<dbReference type="Gene3D" id="3.30.450.20">
    <property type="entry name" value="PAS domain"/>
    <property type="match status" value="2"/>
</dbReference>
<evidence type="ECO:0000256" key="4">
    <source>
        <dbReference type="ARBA" id="ARBA00022679"/>
    </source>
</evidence>
<feature type="domain" description="Response regulatory" evidence="9">
    <location>
        <begin position="1722"/>
        <end position="1844"/>
    </location>
</feature>
<dbReference type="EMBL" id="KB822719">
    <property type="protein sequence ID" value="ETN41396.1"/>
    <property type="molecule type" value="Genomic_DNA"/>
</dbReference>
<dbReference type="InterPro" id="IPR000014">
    <property type="entry name" value="PAS"/>
</dbReference>
<dbReference type="OrthoDB" id="303614at2759"/>
<reference evidence="11 12" key="1">
    <citation type="submission" date="2013-03" db="EMBL/GenBank/DDBJ databases">
        <title>The Genome Sequence of Phialophora europaea CBS 101466.</title>
        <authorList>
            <consortium name="The Broad Institute Genomics Platform"/>
            <person name="Cuomo C."/>
            <person name="de Hoog S."/>
            <person name="Gorbushina A."/>
            <person name="Walker B."/>
            <person name="Young S.K."/>
            <person name="Zeng Q."/>
            <person name="Gargeya S."/>
            <person name="Fitzgerald M."/>
            <person name="Haas B."/>
            <person name="Abouelleil A."/>
            <person name="Allen A.W."/>
            <person name="Alvarado L."/>
            <person name="Arachchi H.M."/>
            <person name="Berlin A.M."/>
            <person name="Chapman S.B."/>
            <person name="Gainer-Dewar J."/>
            <person name="Goldberg J."/>
            <person name="Griggs A."/>
            <person name="Gujja S."/>
            <person name="Hansen M."/>
            <person name="Howarth C."/>
            <person name="Imamovic A."/>
            <person name="Ireland A."/>
            <person name="Larimer J."/>
            <person name="McCowan C."/>
            <person name="Murphy C."/>
            <person name="Pearson M."/>
            <person name="Poon T.W."/>
            <person name="Priest M."/>
            <person name="Roberts A."/>
            <person name="Saif S."/>
            <person name="Shea T."/>
            <person name="Sisk P."/>
            <person name="Sykes S."/>
            <person name="Wortman J."/>
            <person name="Nusbaum C."/>
            <person name="Birren B."/>
        </authorList>
    </citation>
    <scope>NUCLEOTIDE SEQUENCE [LARGE SCALE GENOMIC DNA]</scope>
    <source>
        <strain evidence="11 12">CBS 101466</strain>
    </source>
</reference>
<dbReference type="STRING" id="1220924.W2RY34"/>
<keyword evidence="5" id="KW-0418">Kinase</keyword>